<protein>
    <submittedName>
        <fullName evidence="9">Protein fantom-like</fullName>
    </submittedName>
</protein>
<dbReference type="SMART" id="SM00239">
    <property type="entry name" value="C2"/>
    <property type="match status" value="1"/>
</dbReference>
<dbReference type="Pfam" id="PF18111">
    <property type="entry name" value="RPGR1_C"/>
    <property type="match status" value="1"/>
</dbReference>
<dbReference type="Gene3D" id="2.60.40.150">
    <property type="entry name" value="C2 domain"/>
    <property type="match status" value="3"/>
</dbReference>
<comment type="subcellular location">
    <subcellularLocation>
        <location evidence="1">Cell projection</location>
        <location evidence="1">Cilium</location>
    </subcellularLocation>
</comment>
<dbReference type="InterPro" id="IPR000008">
    <property type="entry name" value="C2_dom"/>
</dbReference>
<evidence type="ECO:0000256" key="3">
    <source>
        <dbReference type="ARBA" id="ARBA00023054"/>
    </source>
</evidence>
<keyword evidence="3 6" id="KW-0175">Coiled coil</keyword>
<keyword evidence="10" id="KW-1185">Reference proteome</keyword>
<dbReference type="PANTHER" id="PTHR14240:SF1">
    <property type="entry name" value="PROTEIN FANTOM-RELATED"/>
    <property type="match status" value="1"/>
</dbReference>
<name>A0AAV7JQI5_9METZ</name>
<accession>A0AAV7JQI5</accession>
<dbReference type="EMBL" id="JAKMXF010000310">
    <property type="protein sequence ID" value="KAI6650591.1"/>
    <property type="molecule type" value="Genomic_DNA"/>
</dbReference>
<evidence type="ECO:0000256" key="4">
    <source>
        <dbReference type="ARBA" id="ARBA00023069"/>
    </source>
</evidence>
<feature type="coiled-coil region" evidence="6">
    <location>
        <begin position="302"/>
        <end position="401"/>
    </location>
</feature>
<dbReference type="PANTHER" id="PTHR14240">
    <property type="entry name" value="RETINITIS PIGMENTOSA GTPASE REGULATOR-INTERACTING PROTEIN"/>
    <property type="match status" value="1"/>
</dbReference>
<dbReference type="GO" id="GO:0005856">
    <property type="term" value="C:cytoskeleton"/>
    <property type="evidence" value="ECO:0007669"/>
    <property type="project" value="UniProtKB-ARBA"/>
</dbReference>
<evidence type="ECO:0000256" key="1">
    <source>
        <dbReference type="ARBA" id="ARBA00004138"/>
    </source>
</evidence>
<feature type="compositionally biased region" description="Polar residues" evidence="7">
    <location>
        <begin position="133"/>
        <end position="143"/>
    </location>
</feature>
<comment type="similarity">
    <text evidence="2">Belongs to the RPGRIP1 family.</text>
</comment>
<dbReference type="InterPro" id="IPR021656">
    <property type="entry name" value="C2-C2_1"/>
</dbReference>
<evidence type="ECO:0000256" key="2">
    <source>
        <dbReference type="ARBA" id="ARBA00006042"/>
    </source>
</evidence>
<organism evidence="9 10">
    <name type="scientific">Oopsacas minuta</name>
    <dbReference type="NCBI Taxonomy" id="111878"/>
    <lineage>
        <taxon>Eukaryota</taxon>
        <taxon>Metazoa</taxon>
        <taxon>Porifera</taxon>
        <taxon>Hexactinellida</taxon>
        <taxon>Hexasterophora</taxon>
        <taxon>Lyssacinosida</taxon>
        <taxon>Leucopsacidae</taxon>
        <taxon>Oopsacas</taxon>
    </lineage>
</organism>
<dbReference type="PROSITE" id="PS50004">
    <property type="entry name" value="C2"/>
    <property type="match status" value="1"/>
</dbReference>
<dbReference type="CDD" id="cd00030">
    <property type="entry name" value="C2"/>
    <property type="match status" value="1"/>
</dbReference>
<comment type="caution">
    <text evidence="9">The sequence shown here is derived from an EMBL/GenBank/DDBJ whole genome shotgun (WGS) entry which is preliminary data.</text>
</comment>
<dbReference type="Proteomes" id="UP001165289">
    <property type="component" value="Unassembled WGS sequence"/>
</dbReference>
<reference evidence="9 10" key="1">
    <citation type="journal article" date="2023" name="BMC Biol.">
        <title>The compact genome of the sponge Oopsacas minuta (Hexactinellida) is lacking key metazoan core genes.</title>
        <authorList>
            <person name="Santini S."/>
            <person name="Schenkelaars Q."/>
            <person name="Jourda C."/>
            <person name="Duchesne M."/>
            <person name="Belahbib H."/>
            <person name="Rocher C."/>
            <person name="Selva M."/>
            <person name="Riesgo A."/>
            <person name="Vervoort M."/>
            <person name="Leys S.P."/>
            <person name="Kodjabachian L."/>
            <person name="Le Bivic A."/>
            <person name="Borchiellini C."/>
            <person name="Claverie J.M."/>
            <person name="Renard E."/>
        </authorList>
    </citation>
    <scope>NUCLEOTIDE SEQUENCE [LARGE SCALE GENOMIC DNA]</scope>
    <source>
        <strain evidence="9">SPO-2</strain>
    </source>
</reference>
<keyword evidence="4" id="KW-0969">Cilium</keyword>
<evidence type="ECO:0000259" key="8">
    <source>
        <dbReference type="PROSITE" id="PS50004"/>
    </source>
</evidence>
<dbReference type="SUPFAM" id="SSF49562">
    <property type="entry name" value="C2 domain (Calcium/lipid-binding domain, CaLB)"/>
    <property type="match status" value="2"/>
</dbReference>
<dbReference type="InterPro" id="IPR041091">
    <property type="entry name" value="RPGRIP1_C"/>
</dbReference>
<evidence type="ECO:0000256" key="7">
    <source>
        <dbReference type="SAM" id="MobiDB-lite"/>
    </source>
</evidence>
<feature type="coiled-coil region" evidence="6">
    <location>
        <begin position="222"/>
        <end position="256"/>
    </location>
</feature>
<dbReference type="InterPro" id="IPR035892">
    <property type="entry name" value="C2_domain_sf"/>
</dbReference>
<dbReference type="InterPro" id="IPR031139">
    <property type="entry name" value="RPGRIP1_fam"/>
</dbReference>
<keyword evidence="5" id="KW-0966">Cell projection</keyword>
<gene>
    <name evidence="9" type="ORF">LOD99_7641</name>
</gene>
<proteinExistence type="inferred from homology"/>
<evidence type="ECO:0000313" key="10">
    <source>
        <dbReference type="Proteomes" id="UP001165289"/>
    </source>
</evidence>
<evidence type="ECO:0000256" key="6">
    <source>
        <dbReference type="SAM" id="Coils"/>
    </source>
</evidence>
<dbReference type="Pfam" id="PF11618">
    <property type="entry name" value="C2-C2_1"/>
    <property type="match status" value="1"/>
</dbReference>
<evidence type="ECO:0000313" key="9">
    <source>
        <dbReference type="EMBL" id="KAI6650591.1"/>
    </source>
</evidence>
<dbReference type="AlphaFoldDB" id="A0AAV7JQI5"/>
<sequence length="1203" mass="137993">MATAPVRKRNIYKESQMISKLSRSDLEDKHLRLLQEFELVKKESLAQEDKCKHLFVQMNKLKTLQSKLAENPAQGKAGNPQLYNMIENLQSKVTELEIKNEKLENKLQLSKLQTQASSKRKLHNTSRMDKSSSEPAQYTSQQPHRYGHSLLEQARQDNQKLEEYVLYLKTEIKSVENTMATKDREHEQACRNYEQRIYCLKEELNKSHGLYEIVTSKENVDILRLKRDLLEKTNQLDTQKAEYSSLQNTLERMRGNHSNTLGELEYSNNKLREEMKHSTELLEKVRGITMKNLNMIELQHRIGEVSAENKVLKESNEDLMKNALDESHEEEINMLQNKLDKVELDYRADLLKMSESMEELQTERIEREKFQNELSELQTVYSKIKEEHQEMEGRLSFLKEQSITDWRDIEAAVAHIRSKKDQDPGEIEHLKTELLETKSSQAEVVLELDKTHKLLEIQHKISKAERDKIDNMSVRLEDVRAEYEHRISEYVQLLDFRAQKIRKLETKLRDIAYGTKKYRLRLDDGVESEEEGTPDEEVELQRGYNLLEIHLTQLSLHSEVLERLGRTEPHLFLSYDFFEYETEMTTVTKGFRPIFNFRSNFVIKVDDFFLDYVMKQTVPIEIYQTQGLEYELVAKGHLDLKSLLHDHGSSKIPCTAVATGAGDYHDVIQFGTLEYWLRIRLPVREAFHLYQDRTSAMLAIGEDTGEKMTFETEFVNELVIKVLSCEDLVSRRQGMIPSSYVMYKFYEYPDHDTDIIPSSSHPHWNDVRKFPVTMDRNLDQYLKIEYIEVYVFDDTDPDLKQYLGLAKLPLISLVSSSCMKGAYPLMNSSGGSVGTINMNLSWTKSYLPVSSGEIVVPADIPPPLEVQTDSDPERDSVQLVQSVESVESAVPYDRDIDSEIEEELMRHTITLSTANSIHNTNSHTSVVSALDTMSTQSNNIDVVSKQTRVEDNIPSPVISDHSDVLIDGLIAEMETDNSLSLPLESIASISLPATPPTEPDILNKEFNTLKSTMNVSMTIDSLSTFQPSAYFTILLHSLTAVSDINQGLVGNNLIYIDYEFLNYDIEELETPNSIPIPKPGDSVLFNFKKMFDFQSSPDSENKKKMLQGMLLDCSGSASSTASIKFTLVTDPQGDDQNCEELGCAYLDLMQVVNTEFNNISADLPVFRLSSPGSIIANLTVHLLEINMLREFADLAVSENIQYS</sequence>
<feature type="region of interest" description="Disordered" evidence="7">
    <location>
        <begin position="109"/>
        <end position="143"/>
    </location>
</feature>
<dbReference type="GO" id="GO:0035869">
    <property type="term" value="C:ciliary transition zone"/>
    <property type="evidence" value="ECO:0007669"/>
    <property type="project" value="TreeGrafter"/>
</dbReference>
<dbReference type="Pfam" id="PF00168">
    <property type="entry name" value="C2"/>
    <property type="match status" value="1"/>
</dbReference>
<feature type="domain" description="C2" evidence="8">
    <location>
        <begin position="699"/>
        <end position="823"/>
    </location>
</feature>
<dbReference type="GO" id="GO:1905515">
    <property type="term" value="P:non-motile cilium assembly"/>
    <property type="evidence" value="ECO:0007669"/>
    <property type="project" value="TreeGrafter"/>
</dbReference>
<evidence type="ECO:0000256" key="5">
    <source>
        <dbReference type="ARBA" id="ARBA00023273"/>
    </source>
</evidence>